<accession>A0A0E9PYF0</accession>
<reference evidence="1" key="2">
    <citation type="journal article" date="2015" name="Fish Shellfish Immunol.">
        <title>Early steps in the European eel (Anguilla anguilla)-Vibrio vulnificus interaction in the gills: Role of the RtxA13 toxin.</title>
        <authorList>
            <person name="Callol A."/>
            <person name="Pajuelo D."/>
            <person name="Ebbesson L."/>
            <person name="Teles M."/>
            <person name="MacKenzie S."/>
            <person name="Amaro C."/>
        </authorList>
    </citation>
    <scope>NUCLEOTIDE SEQUENCE</scope>
</reference>
<evidence type="ECO:0000313" key="1">
    <source>
        <dbReference type="EMBL" id="JAH09519.1"/>
    </source>
</evidence>
<organism evidence="1">
    <name type="scientific">Anguilla anguilla</name>
    <name type="common">European freshwater eel</name>
    <name type="synonym">Muraena anguilla</name>
    <dbReference type="NCBI Taxonomy" id="7936"/>
    <lineage>
        <taxon>Eukaryota</taxon>
        <taxon>Metazoa</taxon>
        <taxon>Chordata</taxon>
        <taxon>Craniata</taxon>
        <taxon>Vertebrata</taxon>
        <taxon>Euteleostomi</taxon>
        <taxon>Actinopterygii</taxon>
        <taxon>Neopterygii</taxon>
        <taxon>Teleostei</taxon>
        <taxon>Anguilliformes</taxon>
        <taxon>Anguillidae</taxon>
        <taxon>Anguilla</taxon>
    </lineage>
</organism>
<name>A0A0E9PYF0_ANGAN</name>
<dbReference type="AlphaFoldDB" id="A0A0E9PYF0"/>
<proteinExistence type="predicted"/>
<dbReference type="EMBL" id="GBXM01099058">
    <property type="protein sequence ID" value="JAH09519.1"/>
    <property type="molecule type" value="Transcribed_RNA"/>
</dbReference>
<protein>
    <submittedName>
        <fullName evidence="1">Uncharacterized protein</fullName>
    </submittedName>
</protein>
<reference evidence="1" key="1">
    <citation type="submission" date="2014-11" db="EMBL/GenBank/DDBJ databases">
        <authorList>
            <person name="Amaro Gonzalez C."/>
        </authorList>
    </citation>
    <scope>NUCLEOTIDE SEQUENCE</scope>
</reference>
<sequence>MTMHPLKALYATVSGMQFLRTSYAEFKSILKKM</sequence>